<sequence length="154" mass="17745">MPGLPYYVLLELVNRDAKAKTKKESCKDAFREGKGRDEQEKNVVDLVRRLFGVQLSHKDSSQFDTIKNKKEELDVELVFILLTSSLLLLKRRDERGIALRISYHHIPSRSSQVNKREKEEAKERASNITPKQLFGISRNSDGMEFIVPFQSPSL</sequence>
<organism evidence="1 2">
    <name type="scientific">Orchesella dallaii</name>
    <dbReference type="NCBI Taxonomy" id="48710"/>
    <lineage>
        <taxon>Eukaryota</taxon>
        <taxon>Metazoa</taxon>
        <taxon>Ecdysozoa</taxon>
        <taxon>Arthropoda</taxon>
        <taxon>Hexapoda</taxon>
        <taxon>Collembola</taxon>
        <taxon>Entomobryomorpha</taxon>
        <taxon>Entomobryoidea</taxon>
        <taxon>Orchesellidae</taxon>
        <taxon>Orchesellinae</taxon>
        <taxon>Orchesella</taxon>
    </lineage>
</organism>
<evidence type="ECO:0000313" key="2">
    <source>
        <dbReference type="Proteomes" id="UP001642540"/>
    </source>
</evidence>
<accession>A0ABP1RX03</accession>
<protein>
    <submittedName>
        <fullName evidence="1">Uncharacterized protein</fullName>
    </submittedName>
</protein>
<gene>
    <name evidence="1" type="ORF">ODALV1_LOCUS27160</name>
</gene>
<proteinExistence type="predicted"/>
<comment type="caution">
    <text evidence="1">The sequence shown here is derived from an EMBL/GenBank/DDBJ whole genome shotgun (WGS) entry which is preliminary data.</text>
</comment>
<keyword evidence="2" id="KW-1185">Reference proteome</keyword>
<dbReference type="Proteomes" id="UP001642540">
    <property type="component" value="Unassembled WGS sequence"/>
</dbReference>
<name>A0ABP1RX03_9HEXA</name>
<dbReference type="EMBL" id="CAXLJM020000121">
    <property type="protein sequence ID" value="CAL8137968.1"/>
    <property type="molecule type" value="Genomic_DNA"/>
</dbReference>
<reference evidence="1 2" key="1">
    <citation type="submission" date="2024-08" db="EMBL/GenBank/DDBJ databases">
        <authorList>
            <person name="Cucini C."/>
            <person name="Frati F."/>
        </authorList>
    </citation>
    <scope>NUCLEOTIDE SEQUENCE [LARGE SCALE GENOMIC DNA]</scope>
</reference>
<evidence type="ECO:0000313" key="1">
    <source>
        <dbReference type="EMBL" id="CAL8137968.1"/>
    </source>
</evidence>